<reference evidence="2" key="1">
    <citation type="journal article" date="2019" name="Nat. Commun.">
        <title>The genome of broomcorn millet.</title>
        <authorList>
            <person name="Zou C."/>
            <person name="Miki D."/>
            <person name="Li D."/>
            <person name="Tang Q."/>
            <person name="Xiao L."/>
            <person name="Rajput S."/>
            <person name="Deng P."/>
            <person name="Jia W."/>
            <person name="Huang R."/>
            <person name="Zhang M."/>
            <person name="Sun Y."/>
            <person name="Hu J."/>
            <person name="Fu X."/>
            <person name="Schnable P.S."/>
            <person name="Li F."/>
            <person name="Zhang H."/>
            <person name="Feng B."/>
            <person name="Zhu X."/>
            <person name="Liu R."/>
            <person name="Schnable J.C."/>
            <person name="Zhu J.-K."/>
            <person name="Zhang H."/>
        </authorList>
    </citation>
    <scope>NUCLEOTIDE SEQUENCE [LARGE SCALE GENOMIC DNA]</scope>
</reference>
<protein>
    <submittedName>
        <fullName evidence="1">Uncharacterized protein</fullName>
    </submittedName>
</protein>
<proteinExistence type="predicted"/>
<evidence type="ECO:0000313" key="1">
    <source>
        <dbReference type="EMBL" id="RLN08823.1"/>
    </source>
</evidence>
<dbReference type="InterPro" id="IPR039266">
    <property type="entry name" value="EN-1/SPM"/>
</dbReference>
<dbReference type="PANTHER" id="PTHR33157">
    <property type="entry name" value="AUTONOMOUS TRANSPOSABLE ELEMENT EN-1 MOSAIC PROTEIN-RELATED"/>
    <property type="match status" value="1"/>
</dbReference>
<dbReference type="GO" id="GO:0032196">
    <property type="term" value="P:transposition"/>
    <property type="evidence" value="ECO:0007669"/>
    <property type="project" value="InterPro"/>
</dbReference>
<sequence length="232" mass="26251">MPNLNQQCEVVAGRAAPSQQSLDLGVQGDCGEVAVVANAMFNEQARPLEHYMLNAICIQHDDVYAGLKFSFVCQQVSFWVAQWLCWERIVEKWFTPEWEEKHNAGREWRLLMPDPAHHQGSLCNEEYMARWAHGSAECPEFVGWALAHKGKASEVTYNPDDPPSVYNNPSVYTRINAYTEARRQVHGPECDPSTHPLDGEIIMRVGGGKKHGRYYIGDDTLDTTSSSMEHEQ</sequence>
<gene>
    <name evidence="1" type="ORF">C2845_PM11G25730</name>
</gene>
<keyword evidence="2" id="KW-1185">Reference proteome</keyword>
<dbReference type="PANTHER" id="PTHR33157:SF12">
    <property type="entry name" value="TRANSPOSASE TNP1_EN_SPM-LIKE DOMAIN-CONTAINING PROTEIN"/>
    <property type="match status" value="1"/>
</dbReference>
<dbReference type="EMBL" id="PQIB02000007">
    <property type="protein sequence ID" value="RLN08823.1"/>
    <property type="molecule type" value="Genomic_DNA"/>
</dbReference>
<organism evidence="1 2">
    <name type="scientific">Panicum miliaceum</name>
    <name type="common">Proso millet</name>
    <name type="synonym">Broomcorn millet</name>
    <dbReference type="NCBI Taxonomy" id="4540"/>
    <lineage>
        <taxon>Eukaryota</taxon>
        <taxon>Viridiplantae</taxon>
        <taxon>Streptophyta</taxon>
        <taxon>Embryophyta</taxon>
        <taxon>Tracheophyta</taxon>
        <taxon>Spermatophyta</taxon>
        <taxon>Magnoliopsida</taxon>
        <taxon>Liliopsida</taxon>
        <taxon>Poales</taxon>
        <taxon>Poaceae</taxon>
        <taxon>PACMAD clade</taxon>
        <taxon>Panicoideae</taxon>
        <taxon>Panicodae</taxon>
        <taxon>Paniceae</taxon>
        <taxon>Panicinae</taxon>
        <taxon>Panicum</taxon>
        <taxon>Panicum sect. Panicum</taxon>
    </lineage>
</organism>
<dbReference type="OrthoDB" id="10656997at2759"/>
<comment type="caution">
    <text evidence="1">The sequence shown here is derived from an EMBL/GenBank/DDBJ whole genome shotgun (WGS) entry which is preliminary data.</text>
</comment>
<dbReference type="Proteomes" id="UP000275267">
    <property type="component" value="Unassembled WGS sequence"/>
</dbReference>
<dbReference type="AlphaFoldDB" id="A0A3L6RUI0"/>
<name>A0A3L6RUI0_PANMI</name>
<accession>A0A3L6RUI0</accession>
<evidence type="ECO:0000313" key="2">
    <source>
        <dbReference type="Proteomes" id="UP000275267"/>
    </source>
</evidence>